<keyword evidence="2" id="KW-1185">Reference proteome</keyword>
<reference evidence="1" key="1">
    <citation type="submission" date="2018-04" db="EMBL/GenBank/DDBJ databases">
        <title>Draft genome sequence of the Candidatus Spirobacillus cienkowskii, a pathogen of freshwater Daphnia species, reconstructed from hemolymph metagenomic reads.</title>
        <authorList>
            <person name="Bresciani L."/>
            <person name="Lemos L.N."/>
            <person name="Wale N."/>
            <person name="Lin J.Y."/>
            <person name="Fernandes G.R."/>
            <person name="Duffy M.A."/>
            <person name="Rodrigues J.M."/>
        </authorList>
    </citation>
    <scope>NUCLEOTIDE SEQUENCE [LARGE SCALE GENOMIC DNA]</scope>
    <source>
        <strain evidence="1">Binning01</strain>
    </source>
</reference>
<proteinExistence type="predicted"/>
<sequence length="301" mass="34659">MSSVINLSILIVGLVRNAEKTLHKDIEVLGNAFSDFAEVKFFLVESDSSDKTIDVLNFYKAKYSFFDYVSLGKLKEKHPLRTDRIAVCRNEYVRRINELYIYSKINYVVVADLDNVNSLLNKDSVNSCWKSGVKWDVCTANQLGAYYDIYALRHKVWNPSDCFEQKDFLMKFGVNSELSSVASVYAKMVQIPADSEWIEVDSAFGGLAIYKKELFKDVSYCGLTESGKEVCEHIVIHQIMKKKGAKIFINPRLINDGFNEHSIHTKVRFKFYRLLWRTLNVFLIKLGIKDLLKSKLKKIAK</sequence>
<gene>
    <name evidence="1" type="ORF">DCC88_02580</name>
</gene>
<evidence type="ECO:0000313" key="2">
    <source>
        <dbReference type="Proteomes" id="UP000253934"/>
    </source>
</evidence>
<dbReference type="InterPro" id="IPR029044">
    <property type="entry name" value="Nucleotide-diphossugar_trans"/>
</dbReference>
<name>A0A369L0E8_9BACT</name>
<dbReference type="Proteomes" id="UP000253934">
    <property type="component" value="Unassembled WGS sequence"/>
</dbReference>
<dbReference type="EMBL" id="QOVW01000017">
    <property type="protein sequence ID" value="RDB36916.1"/>
    <property type="molecule type" value="Genomic_DNA"/>
</dbReference>
<dbReference type="AlphaFoldDB" id="A0A369L0E8"/>
<dbReference type="SUPFAM" id="SSF53448">
    <property type="entry name" value="Nucleotide-diphospho-sugar transferases"/>
    <property type="match status" value="1"/>
</dbReference>
<evidence type="ECO:0008006" key="3">
    <source>
        <dbReference type="Google" id="ProtNLM"/>
    </source>
</evidence>
<protein>
    <recommendedName>
        <fullName evidence="3">Glycosyltransferase family 2 protein</fullName>
    </recommendedName>
</protein>
<comment type="caution">
    <text evidence="1">The sequence shown here is derived from an EMBL/GenBank/DDBJ whole genome shotgun (WGS) entry which is preliminary data.</text>
</comment>
<accession>A0A369L0E8</accession>
<evidence type="ECO:0000313" key="1">
    <source>
        <dbReference type="EMBL" id="RDB36916.1"/>
    </source>
</evidence>
<organism evidence="1 2">
    <name type="scientific">Spirobacillus cienkowskii</name>
    <dbReference type="NCBI Taxonomy" id="495820"/>
    <lineage>
        <taxon>Bacteria</taxon>
        <taxon>Pseudomonadati</taxon>
        <taxon>Bdellovibrionota</taxon>
        <taxon>Oligoflexia</taxon>
        <taxon>Silvanigrellales</taxon>
        <taxon>Spirobacillus</taxon>
    </lineage>
</organism>